<protein>
    <recommendedName>
        <fullName evidence="3">Pyridine nucleotide-disulfide oxidoreductase domain-containing protein 2</fullName>
    </recommendedName>
</protein>
<evidence type="ECO:0000259" key="4">
    <source>
        <dbReference type="Pfam" id="PF01593"/>
    </source>
</evidence>
<dbReference type="STRING" id="1522368.IN07_18125"/>
<sequence length="514" mass="53864">MRDVVVIGGGHNGLVAACYLARAGLDVVVLEQSDKLGGGTRTDELIPGYRFDTHSVAHNLIQATDLVDDLALEDVGLRYVEMDPFSVAVGRDGAIVRFHRSVERTVASIAEVSPVDADRYRAWMRDAMPLVRVLSAGLGGSSRGAWRRAPGLALAAGRALRRNGGPVGVAELLASPYRSLLEQRLATDRVRGPVAAFAAHASASPGATGSALFGLWQAFYHQVGQWHPLGGSQALADALARRLAGHGGEARAGAPVERILRRGNEVAGVVLADGSTVAARCVVAAVEPQVALLELLDPPLTGPVADRLRTTHRGNAVQSLVLLAVDRLPAYPGARPGDHAGLQSFVDALDPLVDGFAQAEAGRLPADPVPTYAFTPSALDPTLAPAGRHTVYLACPCAPARLRDGWAGDREAFADRMIDTVEDRAPGFRGSIVDQVIRTPADMATELRWPGAHPMHLDVSLDQLGPLRPTRALAGHRTPVAGLFISGAGTAPVGGVSGAPGRATARAVLRSFAR</sequence>
<name>A0A098Y4H0_9ACTN</name>
<dbReference type="GO" id="GO:0005829">
    <property type="term" value="C:cytosol"/>
    <property type="evidence" value="ECO:0007669"/>
    <property type="project" value="TreeGrafter"/>
</dbReference>
<dbReference type="AlphaFoldDB" id="A0A098Y4H0"/>
<evidence type="ECO:0000256" key="3">
    <source>
        <dbReference type="ARBA" id="ARBA00040298"/>
    </source>
</evidence>
<reference evidence="5 6" key="1">
    <citation type="submission" date="2014-07" db="EMBL/GenBank/DDBJ databases">
        <title>Biosystematic studies on Modestobacter strains isolated from extreme hyper-arid desert soil and from historic building.</title>
        <authorList>
            <person name="Bukarasam K."/>
            <person name="Bull A."/>
            <person name="Girard G."/>
            <person name="van Wezel G."/>
            <person name="Goodfellow M."/>
        </authorList>
    </citation>
    <scope>NUCLEOTIDE SEQUENCE [LARGE SCALE GENOMIC DNA]</scope>
    <source>
        <strain evidence="5 6">KNN45-2b</strain>
    </source>
</reference>
<dbReference type="InterPro" id="IPR002937">
    <property type="entry name" value="Amino_oxidase"/>
</dbReference>
<evidence type="ECO:0000256" key="2">
    <source>
        <dbReference type="ARBA" id="ARBA00038825"/>
    </source>
</evidence>
<dbReference type="PROSITE" id="PS51257">
    <property type="entry name" value="PROKAR_LIPOPROTEIN"/>
    <property type="match status" value="1"/>
</dbReference>
<accession>A0A098Y4H0</accession>
<dbReference type="SUPFAM" id="SSF51905">
    <property type="entry name" value="FAD/NAD(P)-binding domain"/>
    <property type="match status" value="1"/>
</dbReference>
<dbReference type="EMBL" id="JPMX01000079">
    <property type="protein sequence ID" value="KGH45352.1"/>
    <property type="molecule type" value="Genomic_DNA"/>
</dbReference>
<dbReference type="PANTHER" id="PTHR10668:SF103">
    <property type="entry name" value="PYRIDINE NUCLEOTIDE-DISULFIDE OXIDOREDUCTASE DOMAIN-CONTAINING PROTEIN 2"/>
    <property type="match status" value="1"/>
</dbReference>
<gene>
    <name evidence="5" type="ORF">IN07_18125</name>
</gene>
<evidence type="ECO:0000313" key="6">
    <source>
        <dbReference type="Proteomes" id="UP000029713"/>
    </source>
</evidence>
<dbReference type="Pfam" id="PF01593">
    <property type="entry name" value="Amino_oxidase"/>
    <property type="match status" value="1"/>
</dbReference>
<feature type="domain" description="Amine oxidase" evidence="4">
    <location>
        <begin position="13"/>
        <end position="499"/>
    </location>
</feature>
<dbReference type="Gene3D" id="3.50.50.60">
    <property type="entry name" value="FAD/NAD(P)-binding domain"/>
    <property type="match status" value="2"/>
</dbReference>
<dbReference type="PANTHER" id="PTHR10668">
    <property type="entry name" value="PHYTOENE DEHYDROGENASE"/>
    <property type="match status" value="1"/>
</dbReference>
<organism evidence="5 6">
    <name type="scientific">Modestobacter caceresii</name>
    <dbReference type="NCBI Taxonomy" id="1522368"/>
    <lineage>
        <taxon>Bacteria</taxon>
        <taxon>Bacillati</taxon>
        <taxon>Actinomycetota</taxon>
        <taxon>Actinomycetes</taxon>
        <taxon>Geodermatophilales</taxon>
        <taxon>Geodermatophilaceae</taxon>
        <taxon>Modestobacter</taxon>
    </lineage>
</organism>
<keyword evidence="6" id="KW-1185">Reference proteome</keyword>
<evidence type="ECO:0000256" key="1">
    <source>
        <dbReference type="ARBA" id="ARBA00037217"/>
    </source>
</evidence>
<dbReference type="InterPro" id="IPR036188">
    <property type="entry name" value="FAD/NAD-bd_sf"/>
</dbReference>
<comment type="caution">
    <text evidence="5">The sequence shown here is derived from an EMBL/GenBank/DDBJ whole genome shotgun (WGS) entry which is preliminary data.</text>
</comment>
<proteinExistence type="predicted"/>
<dbReference type="GO" id="GO:0016491">
    <property type="term" value="F:oxidoreductase activity"/>
    <property type="evidence" value="ECO:0007669"/>
    <property type="project" value="InterPro"/>
</dbReference>
<dbReference type="RefSeq" id="WP_036337951.1">
    <property type="nucleotide sequence ID" value="NZ_JPMX01000079.1"/>
</dbReference>
<dbReference type="PRINTS" id="PR00411">
    <property type="entry name" value="PNDRDTASEI"/>
</dbReference>
<comment type="function">
    <text evidence="1">Probable oxidoreductase that may play a role as regulator of mitochondrial function.</text>
</comment>
<evidence type="ECO:0000313" key="5">
    <source>
        <dbReference type="EMBL" id="KGH45352.1"/>
    </source>
</evidence>
<comment type="subunit">
    <text evidence="2">Interacts with COX5B; this interaction may contribute to localize PYROXD2 to the inner face of the inner mitochondrial membrane.</text>
</comment>
<dbReference type="Proteomes" id="UP000029713">
    <property type="component" value="Unassembled WGS sequence"/>
</dbReference>